<protein>
    <submittedName>
        <fullName evidence="4">NADP-dependent oxidoreductase</fullName>
    </submittedName>
</protein>
<dbReference type="Pfam" id="PF08240">
    <property type="entry name" value="ADH_N"/>
    <property type="match status" value="1"/>
</dbReference>
<dbReference type="Proteomes" id="UP001221328">
    <property type="component" value="Unassembled WGS sequence"/>
</dbReference>
<dbReference type="SMART" id="SM00829">
    <property type="entry name" value="PKS_ER"/>
    <property type="match status" value="1"/>
</dbReference>
<evidence type="ECO:0000256" key="2">
    <source>
        <dbReference type="ARBA" id="ARBA00023002"/>
    </source>
</evidence>
<dbReference type="EMBL" id="JAQOSK010000007">
    <property type="protein sequence ID" value="MDC2956717.1"/>
    <property type="molecule type" value="Genomic_DNA"/>
</dbReference>
<dbReference type="PANTHER" id="PTHR48106">
    <property type="entry name" value="QUINONE OXIDOREDUCTASE PIG3-RELATED"/>
    <property type="match status" value="1"/>
</dbReference>
<dbReference type="CDD" id="cd05289">
    <property type="entry name" value="MDR_like_2"/>
    <property type="match status" value="1"/>
</dbReference>
<comment type="caution">
    <text evidence="4">The sequence shown here is derived from an EMBL/GenBank/DDBJ whole genome shotgun (WGS) entry which is preliminary data.</text>
</comment>
<dbReference type="InterPro" id="IPR036291">
    <property type="entry name" value="NAD(P)-bd_dom_sf"/>
</dbReference>
<dbReference type="Gene3D" id="3.40.50.720">
    <property type="entry name" value="NAD(P)-binding Rossmann-like Domain"/>
    <property type="match status" value="1"/>
</dbReference>
<dbReference type="PANTHER" id="PTHR48106:SF18">
    <property type="entry name" value="QUINONE OXIDOREDUCTASE PIG3"/>
    <property type="match status" value="1"/>
</dbReference>
<evidence type="ECO:0000256" key="1">
    <source>
        <dbReference type="ARBA" id="ARBA00022857"/>
    </source>
</evidence>
<organism evidence="4 5">
    <name type="scientific">Streptomyces gilvifuscus</name>
    <dbReference type="NCBI Taxonomy" id="1550617"/>
    <lineage>
        <taxon>Bacteria</taxon>
        <taxon>Bacillati</taxon>
        <taxon>Actinomycetota</taxon>
        <taxon>Actinomycetes</taxon>
        <taxon>Kitasatosporales</taxon>
        <taxon>Streptomycetaceae</taxon>
        <taxon>Streptomyces</taxon>
    </lineage>
</organism>
<dbReference type="InterPro" id="IPR013154">
    <property type="entry name" value="ADH-like_N"/>
</dbReference>
<dbReference type="SUPFAM" id="SSF51735">
    <property type="entry name" value="NAD(P)-binding Rossmann-fold domains"/>
    <property type="match status" value="1"/>
</dbReference>
<evidence type="ECO:0000313" key="5">
    <source>
        <dbReference type="Proteomes" id="UP001221328"/>
    </source>
</evidence>
<keyword evidence="1" id="KW-0521">NADP</keyword>
<keyword evidence="5" id="KW-1185">Reference proteome</keyword>
<dbReference type="InterPro" id="IPR011032">
    <property type="entry name" value="GroES-like_sf"/>
</dbReference>
<gene>
    <name evidence="4" type="ORF">PO587_19795</name>
</gene>
<reference evidence="4 5" key="1">
    <citation type="journal article" date="2015" name="Int. J. Syst. Evol. Microbiol.">
        <title>Streptomyces gilvifuscus sp. nov., an actinomycete that produces antibacterial compounds isolated from soil.</title>
        <authorList>
            <person name="Nguyen T.M."/>
            <person name="Kim J."/>
        </authorList>
    </citation>
    <scope>NUCLEOTIDE SEQUENCE [LARGE SCALE GENOMIC DNA]</scope>
    <source>
        <strain evidence="4 5">T113</strain>
    </source>
</reference>
<dbReference type="Pfam" id="PF13602">
    <property type="entry name" value="ADH_zinc_N_2"/>
    <property type="match status" value="1"/>
</dbReference>
<dbReference type="InterPro" id="IPR020843">
    <property type="entry name" value="ER"/>
</dbReference>
<dbReference type="Gene3D" id="3.90.180.10">
    <property type="entry name" value="Medium-chain alcohol dehydrogenases, catalytic domain"/>
    <property type="match status" value="1"/>
</dbReference>
<feature type="domain" description="Enoyl reductase (ER)" evidence="3">
    <location>
        <begin position="10"/>
        <end position="309"/>
    </location>
</feature>
<keyword evidence="2" id="KW-0560">Oxidoreductase</keyword>
<sequence>MKAIGLAEFGGPEVLRVLDLPVPEAGPGEIRIRVHAATVNPVDTLVRRGIAFVSDAEPPFVPGMDAAGVIEQIGEATDTDLTVGDHVMAVAVVSGTHGAYAEHLVVPAESVVRAPTGVTAAEAATLPMNGLTARMALDLLELPAAATVAVTGSAGAVGGYAVQLAKADGYRVIADAAPKDEQLVKDLGADVVLPRGSEFPELVCKEVPAGVDGLVDTAGVAGLTIGAVRDGGRVASSVGGTQVPGERGIEVRFTFVPQYARERARLDRLRRLAEEGRLSLRVARTLPADEAAEVHRLLEAGGHRGRLVLTF</sequence>
<evidence type="ECO:0000313" key="4">
    <source>
        <dbReference type="EMBL" id="MDC2956717.1"/>
    </source>
</evidence>
<evidence type="ECO:0000259" key="3">
    <source>
        <dbReference type="SMART" id="SM00829"/>
    </source>
</evidence>
<name>A0ABT5FWA6_9ACTN</name>
<dbReference type="SUPFAM" id="SSF50129">
    <property type="entry name" value="GroES-like"/>
    <property type="match status" value="1"/>
</dbReference>
<dbReference type="RefSeq" id="WP_272176060.1">
    <property type="nucleotide sequence ID" value="NZ_JAQOSK010000007.1"/>
</dbReference>
<proteinExistence type="predicted"/>
<accession>A0ABT5FWA6</accession>